<name>A0A6I9SW57_SESIN</name>
<dbReference type="RefSeq" id="XP_011071746.1">
    <property type="nucleotide sequence ID" value="XM_011073444.2"/>
</dbReference>
<dbReference type="Gene3D" id="3.20.20.80">
    <property type="entry name" value="Glycosidases"/>
    <property type="match status" value="1"/>
</dbReference>
<dbReference type="InterPro" id="IPR033132">
    <property type="entry name" value="GH_1_N_CS"/>
</dbReference>
<keyword evidence="2 6" id="KW-0378">Hydrolase</keyword>
<keyword evidence="7" id="KW-1185">Reference proteome</keyword>
<dbReference type="InterPro" id="IPR018120">
    <property type="entry name" value="Glyco_hydro_1_AS"/>
</dbReference>
<evidence type="ECO:0000256" key="6">
    <source>
        <dbReference type="RuleBase" id="RU004468"/>
    </source>
</evidence>
<feature type="active site" description="Nucleophile" evidence="4">
    <location>
        <position position="429"/>
    </location>
</feature>
<accession>A0A6I9SW57</accession>
<proteinExistence type="inferred from homology"/>
<dbReference type="GeneID" id="105157135"/>
<dbReference type="KEGG" id="sind:105157135"/>
<dbReference type="GO" id="GO:0008422">
    <property type="term" value="F:beta-glucosidase activity"/>
    <property type="evidence" value="ECO:0007669"/>
    <property type="project" value="UniProtKB-ARBA"/>
</dbReference>
<evidence type="ECO:0000313" key="8">
    <source>
        <dbReference type="RefSeq" id="XP_011071746.1"/>
    </source>
</evidence>
<dbReference type="PANTHER" id="PTHR10353:SF137">
    <property type="entry name" value="MYROSINASE 3-RELATED"/>
    <property type="match status" value="1"/>
</dbReference>
<dbReference type="PRINTS" id="PR00131">
    <property type="entry name" value="GLHYDRLASE1"/>
</dbReference>
<dbReference type="Proteomes" id="UP000504604">
    <property type="component" value="Linkage group LG3"/>
</dbReference>
<dbReference type="InParanoid" id="A0A6I9SW57"/>
<evidence type="ECO:0000256" key="3">
    <source>
        <dbReference type="ARBA" id="ARBA00023295"/>
    </source>
</evidence>
<dbReference type="InterPro" id="IPR017853">
    <property type="entry name" value="GH"/>
</dbReference>
<gene>
    <name evidence="8" type="primary">LOC105157135</name>
</gene>
<organism evidence="7 8">
    <name type="scientific">Sesamum indicum</name>
    <name type="common">Oriental sesame</name>
    <name type="synonym">Sesamum orientale</name>
    <dbReference type="NCBI Taxonomy" id="4182"/>
    <lineage>
        <taxon>Eukaryota</taxon>
        <taxon>Viridiplantae</taxon>
        <taxon>Streptophyta</taxon>
        <taxon>Embryophyta</taxon>
        <taxon>Tracheophyta</taxon>
        <taxon>Spermatophyta</taxon>
        <taxon>Magnoliopsida</taxon>
        <taxon>eudicotyledons</taxon>
        <taxon>Gunneridae</taxon>
        <taxon>Pentapetalae</taxon>
        <taxon>asterids</taxon>
        <taxon>lamiids</taxon>
        <taxon>Lamiales</taxon>
        <taxon>Pedaliaceae</taxon>
        <taxon>Sesamum</taxon>
    </lineage>
</organism>
<dbReference type="PANTHER" id="PTHR10353">
    <property type="entry name" value="GLYCOSYL HYDROLASE"/>
    <property type="match status" value="1"/>
</dbReference>
<sequence length="546" mass="62319">MQANTLNSAPTIHENGAGLTRSDFPEGFIFGTGTSSFQVEGAAAKGGKSISVWDDLTLRTPNLIVDGSNGNVACDGYHRYKEDIKLMKNMGFDSYRFSISWPRILPGGRTCAGINKEGIDYYNDVINTVFDHGMKPFVTLFHWDIPNCLQLEYGGMLSDKVVDDFVEFAEICFQEFGDRVKFWTTVNEPWTYAVRGYTPGDHFLDINAADKQGEVGRFPAHRACIRMKRLDSTTQPKRDTWFLVNDPAKDAYTVARNLLLCHAAAVQSYRTNFKVVQEGEIGIVLNSSCHYRSQLLLGDESVKRAYDFMIGWFLEPVIYGQFPKTMLDNAKANIVPFSDKETQLLKRSVDFFGLNYYTADFVATESNPPGVGYPADQRCIYSSYDKKNNPVGEPTSLSWLYMVPKGLYDHMEYLKKQYGQDLPPMYITENGVADKNDSALTAKQACADTIRTRYHQEHLAYLRKAIYELQVDVRGYFAWSYCDNFEWTDGYTARFGLVYIDYINNLTRYMKNSALWFMKFLKGRPTSEKRQVEMDSERGSKKRRGT</sequence>
<dbReference type="GO" id="GO:0005975">
    <property type="term" value="P:carbohydrate metabolic process"/>
    <property type="evidence" value="ECO:0007669"/>
    <property type="project" value="InterPro"/>
</dbReference>
<evidence type="ECO:0000256" key="1">
    <source>
        <dbReference type="ARBA" id="ARBA00010838"/>
    </source>
</evidence>
<comment type="similarity">
    <text evidence="1 5">Belongs to the glycosyl hydrolase 1 family.</text>
</comment>
<dbReference type="OrthoDB" id="65569at2759"/>
<evidence type="ECO:0000256" key="5">
    <source>
        <dbReference type="RuleBase" id="RU003690"/>
    </source>
</evidence>
<evidence type="ECO:0000256" key="4">
    <source>
        <dbReference type="PROSITE-ProRule" id="PRU10055"/>
    </source>
</evidence>
<protein>
    <submittedName>
        <fullName evidence="8">Strictosidine-O-beta-D-glucosidase-like</fullName>
    </submittedName>
</protein>
<dbReference type="PROSITE" id="PS00653">
    <property type="entry name" value="GLYCOSYL_HYDROL_F1_2"/>
    <property type="match status" value="1"/>
</dbReference>
<dbReference type="PROSITE" id="PS00572">
    <property type="entry name" value="GLYCOSYL_HYDROL_F1_1"/>
    <property type="match status" value="1"/>
</dbReference>
<evidence type="ECO:0000313" key="7">
    <source>
        <dbReference type="Proteomes" id="UP000504604"/>
    </source>
</evidence>
<dbReference type="InterPro" id="IPR001360">
    <property type="entry name" value="Glyco_hydro_1"/>
</dbReference>
<reference evidence="8" key="1">
    <citation type="submission" date="2025-08" db="UniProtKB">
        <authorList>
            <consortium name="RefSeq"/>
        </authorList>
    </citation>
    <scope>IDENTIFICATION</scope>
</reference>
<dbReference type="Pfam" id="PF00232">
    <property type="entry name" value="Glyco_hydro_1"/>
    <property type="match status" value="1"/>
</dbReference>
<dbReference type="Gramene" id="SIN_1002221.t">
    <property type="protein sequence ID" value="SIN_1002221.t"/>
    <property type="gene ID" value="SIN_1002221"/>
</dbReference>
<dbReference type="SUPFAM" id="SSF51445">
    <property type="entry name" value="(Trans)glycosidases"/>
    <property type="match status" value="1"/>
</dbReference>
<evidence type="ECO:0000256" key="2">
    <source>
        <dbReference type="ARBA" id="ARBA00022801"/>
    </source>
</evidence>
<dbReference type="AlphaFoldDB" id="A0A6I9SW57"/>
<keyword evidence="3 6" id="KW-0326">Glycosidase</keyword>